<sequence>MNNTFPLTLTQRDIFFDQMHYLDSPLYNIGGYIKCRDIDIERMQAAHKQLVLSHDVFGIRIVQETESVSQYVSDDRLWDLPVYDFTGEKNPEQAALTWLDTRFQTKTEYIDSQLCFGYLLKLTTQDYWYVGISHHLAMDGWGFSNWSYKLAEYYNQGTQEGSIDQEGLSYQAMSDSDQQYQQSKRYESDKAFWCEHLKNSAEKLLMPHSQNQYHDVKYIPSTRYRHYMSRDVFAACTEAAAGMGVGVPQYFLAVLAYYFSAVSSASTVAFGIPAHNRKNHKQKSKVGVFTSVSTLNIEVLSEGNFKQLAQQITQLQKASFRHQRFPVGDLTSVLSRANNQHNTSALSDVTFNYLKLDYGALKFADNNASVIYHTSGFDTTPLTVTIWDGDDEDIEIQLDYNHAYFSSDEIQSLADRFQHLLECFCQQDNIERSLSTLSVLTDTEQAKLIAAMEHGEDAYQQGVCIHELFEQQVAKRPEAIALEYAGEQLTYAQLNTRANQLAHYLIAQGVQVEQSVGVCLPRSIDMVVSVLAILKAGATYIPLDPEYPSTRLKHIFEDTDLAHLVTHSSLLSKLPVSGMALHVSDELAGVVAGASTDNVMPRAGHSDSSLAYMIFTSGSTGKPKGVMIEHRAFVNLLEGVADSVSGAFSWPNKLLAVTTIAFDIAGLELFGPLIYGGQMVIASSAQAKDPRQLAALLETHQINFMQATPVTWTMLVNDGWQGQPDLVALTCGEALSPQLAQALVPLTRQLWNGYGPTEATIFSLLQEVDAQQVESGLITLGGTLGNYSHVVLNELGQIQPMGCVGELHIGGAGLARGYLKRAALTAERFMDNPYYDPHNAMSSKKLYKTGDLVRYLPDGKLAYLGRIDDQVKIRGFRIELGEVEAQLCEQQGVDSALVVAKEVAGSQQLVGYIKREADEVLSESELTEKVKHALQAVLPSYMVPSSLIVMAEWPVTPNGKIDKKALPSPDTNALLGEYVTPKGDTAIELAQLWGSLLGIEADHVSATANFFNLGGHSLLTTRLVAEIRRVFAVDISVQDIFEQTTLQGLAEVIEAGQTSNLPPIEAVTRADGKAVLSYSQQRLWFIDKLQEGTPEYNMPVAFNLSGKFDRELMTQVFSTIIARHEILRTIYKEENGQAYQHIRAVDDVDFTIAENDLSDLTCETQKEAIEAHVVAQMQRPFNLSQDVMVRVSYIHTGPNNGVLIFNMHHIASDGWSVEVLMNEFMALYEAYYQGQPNPLAPLDIQYADFAVWQQNHVEQAQLGEQLAYWESQLEDAPVVHSLPLDKPRGDNKQPLGAVVTGELDATTVAQLNTVAQAYRVTPFMLLHSALALLLSRHSGSDDIVIGTPVANRLQSELAPLIGYFVNTLVLRTSMKHADMESYLAHVKAVHLGAQSHQDVPFEQVVERLNIPRSQAHSPLFQIMLTVDNGYGVGEQVDFNQFNFGELTCKPYQSDVVQAKFDLNVEVSLNEQGGAINWTYDISLFEQTHIEQLNAHLCRLLSAMAEVDTAHTPALHELNMLSEAETRHLVHELNDAVYTYPDTLCIHQRFEQQAVEQPDAVALVHEQTELSYGELNRQANQLAQYLVAHHQVGPDTLIGICVSRSVSMVVGILAILKAGGAYVPLDPNYPKDRLEYMLDDAKIAVVLSNRQVQSCLPCFEGEVLLLDGEARPWGAYPEQNLCVKERGLSADSLAYLIYTSGSTGKPKGVMVEHRNILALSHEMQTWFSPITRFGWCANYVFDASLQGLCFLFSGSTLVIVPDELKLQTEQLKAYVTQHCIELMDCTPSVLHFWLEEWGAGCLPHLLVGGEAITPQMWQKLSQMGEQGIDIFNVYGPTECTVNSTMAKVTGERSHIGQPLSYASAYILATHEHGLSPYGAIGELCIGGPGVARGYLNRGTLTTERFVANPYYDARNPASSKTLYKTGDLVRYLPDGQIDFLGRIDDQVKIRGYRIELGEIEAQLCKLEGVDSALVMTQAVAGSPQVVGYVMPKESQLERLKDKQELHEFLQHIAVSLKSVLPEHMLPSGMSVVDAWPLTPNGKIDKKSLPPINGHTEMQHYVAPTSEVEHKLTATWSSLLGLDEKKISVTTSFFELGGHSLLITQLVSKINMDFEINIKVKDFYDRLTVQSLGMYIESLLLLQNKTESIESVNEEDFEDFAL</sequence>
<evidence type="ECO:0000256" key="3">
    <source>
        <dbReference type="ARBA" id="ARBA00022553"/>
    </source>
</evidence>
<dbReference type="Gene3D" id="3.40.50.980">
    <property type="match status" value="4"/>
</dbReference>
<accession>A0A0F6AIG7</accession>
<dbReference type="CDD" id="cd12116">
    <property type="entry name" value="A_NRPS_Ta1_like"/>
    <property type="match status" value="1"/>
</dbReference>
<dbReference type="Pfam" id="PF00550">
    <property type="entry name" value="PP-binding"/>
    <property type="match status" value="2"/>
</dbReference>
<dbReference type="Pfam" id="PF00668">
    <property type="entry name" value="Condensation"/>
    <property type="match status" value="2"/>
</dbReference>
<dbReference type="GO" id="GO:0005829">
    <property type="term" value="C:cytosol"/>
    <property type="evidence" value="ECO:0007669"/>
    <property type="project" value="TreeGrafter"/>
</dbReference>
<dbReference type="GO" id="GO:0043041">
    <property type="term" value="P:amino acid activation for nonribosomal peptide biosynthetic process"/>
    <property type="evidence" value="ECO:0007669"/>
    <property type="project" value="TreeGrafter"/>
</dbReference>
<dbReference type="Pfam" id="PF13193">
    <property type="entry name" value="AMP-binding_C"/>
    <property type="match status" value="1"/>
</dbReference>
<dbReference type="GO" id="GO:0047527">
    <property type="term" value="F:2,3-dihydroxybenzoate-serine ligase activity"/>
    <property type="evidence" value="ECO:0007669"/>
    <property type="project" value="TreeGrafter"/>
</dbReference>
<keyword evidence="2" id="KW-0596">Phosphopantetheine</keyword>
<reference evidence="5 6" key="1">
    <citation type="journal article" date="2015" name="BMC Genomics">
        <title>Genome mining reveals unlocked bioactive potential of marine Gram-negative bacteria.</title>
        <authorList>
            <person name="Machado H."/>
            <person name="Sonnenschein E.C."/>
            <person name="Melchiorsen J."/>
            <person name="Gram L."/>
        </authorList>
    </citation>
    <scope>NUCLEOTIDE SEQUENCE [LARGE SCALE GENOMIC DNA]</scope>
    <source>
        <strain evidence="5 6">S4054</strain>
    </source>
</reference>
<dbReference type="SUPFAM" id="SSF52777">
    <property type="entry name" value="CoA-dependent acyltransferases"/>
    <property type="match status" value="4"/>
</dbReference>
<dbReference type="SMART" id="SM00823">
    <property type="entry name" value="PKS_PP"/>
    <property type="match status" value="2"/>
</dbReference>
<evidence type="ECO:0000313" key="5">
    <source>
        <dbReference type="EMBL" id="KKE85716.1"/>
    </source>
</evidence>
<dbReference type="EMBL" id="AUXW01000009">
    <property type="protein sequence ID" value="KKE85716.1"/>
    <property type="molecule type" value="Genomic_DNA"/>
</dbReference>
<dbReference type="GO" id="GO:0009239">
    <property type="term" value="P:enterobactin biosynthetic process"/>
    <property type="evidence" value="ECO:0007669"/>
    <property type="project" value="TreeGrafter"/>
</dbReference>
<gene>
    <name evidence="5" type="ORF">N479_24980</name>
</gene>
<dbReference type="InterPro" id="IPR045851">
    <property type="entry name" value="AMP-bd_C_sf"/>
</dbReference>
<dbReference type="NCBIfam" id="TIGR01733">
    <property type="entry name" value="AA-adenyl-dom"/>
    <property type="match status" value="2"/>
</dbReference>
<dbReference type="Gene3D" id="3.30.300.30">
    <property type="match status" value="2"/>
</dbReference>
<dbReference type="Proteomes" id="UP000033434">
    <property type="component" value="Unassembled WGS sequence"/>
</dbReference>
<dbReference type="InterPro" id="IPR036736">
    <property type="entry name" value="ACP-like_sf"/>
</dbReference>
<dbReference type="InterPro" id="IPR020845">
    <property type="entry name" value="AMP-binding_CS"/>
</dbReference>
<dbReference type="Gene3D" id="2.30.38.10">
    <property type="entry name" value="Luciferase, Domain 3"/>
    <property type="match status" value="2"/>
</dbReference>
<dbReference type="GO" id="GO:0031177">
    <property type="term" value="F:phosphopantetheine binding"/>
    <property type="evidence" value="ECO:0007669"/>
    <property type="project" value="InterPro"/>
</dbReference>
<dbReference type="FunFam" id="3.40.50.12780:FF:000012">
    <property type="entry name" value="Non-ribosomal peptide synthetase"/>
    <property type="match status" value="1"/>
</dbReference>
<dbReference type="CDD" id="cd19531">
    <property type="entry name" value="LCL_NRPS-like"/>
    <property type="match status" value="1"/>
</dbReference>
<dbReference type="InterPro" id="IPR010071">
    <property type="entry name" value="AA_adenyl_dom"/>
</dbReference>
<dbReference type="InterPro" id="IPR000873">
    <property type="entry name" value="AMP-dep_synth/lig_dom"/>
</dbReference>
<comment type="cofactor">
    <cofactor evidence="1">
        <name>pantetheine 4'-phosphate</name>
        <dbReference type="ChEBI" id="CHEBI:47942"/>
    </cofactor>
</comment>
<name>A0A0F6AIG7_9GAMM</name>
<dbReference type="InterPro" id="IPR009081">
    <property type="entry name" value="PP-bd_ACP"/>
</dbReference>
<dbReference type="InterPro" id="IPR001242">
    <property type="entry name" value="Condensation_dom"/>
</dbReference>
<proteinExistence type="predicted"/>
<dbReference type="PANTHER" id="PTHR45527">
    <property type="entry name" value="NONRIBOSOMAL PEPTIDE SYNTHETASE"/>
    <property type="match status" value="1"/>
</dbReference>
<dbReference type="PATRIC" id="fig|1129367.4.peg.203"/>
<dbReference type="FunFam" id="3.40.50.980:FF:000001">
    <property type="entry name" value="Non-ribosomal peptide synthetase"/>
    <property type="match status" value="2"/>
</dbReference>
<evidence type="ECO:0000256" key="1">
    <source>
        <dbReference type="ARBA" id="ARBA00001957"/>
    </source>
</evidence>
<dbReference type="Gene3D" id="3.30.559.10">
    <property type="entry name" value="Chloramphenicol acetyltransferase-like domain"/>
    <property type="match status" value="2"/>
</dbReference>
<dbReference type="InterPro" id="IPR020806">
    <property type="entry name" value="PKS_PP-bd"/>
</dbReference>
<dbReference type="Pfam" id="PF00501">
    <property type="entry name" value="AMP-binding"/>
    <property type="match status" value="2"/>
</dbReference>
<comment type="caution">
    <text evidence="5">The sequence shown here is derived from an EMBL/GenBank/DDBJ whole genome shotgun (WGS) entry which is preliminary data.</text>
</comment>
<evidence type="ECO:0000259" key="4">
    <source>
        <dbReference type="PROSITE" id="PS50075"/>
    </source>
</evidence>
<dbReference type="InterPro" id="IPR025110">
    <property type="entry name" value="AMP-bd_C"/>
</dbReference>
<dbReference type="NCBIfam" id="NF003417">
    <property type="entry name" value="PRK04813.1"/>
    <property type="match status" value="2"/>
</dbReference>
<dbReference type="FunFam" id="3.30.300.30:FF:000015">
    <property type="entry name" value="Nonribosomal peptide synthase SidD"/>
    <property type="match status" value="1"/>
</dbReference>
<dbReference type="Gene3D" id="3.30.559.30">
    <property type="entry name" value="Nonribosomal peptide synthetase, condensation domain"/>
    <property type="match status" value="2"/>
</dbReference>
<dbReference type="PROSITE" id="PS00455">
    <property type="entry name" value="AMP_BINDING"/>
    <property type="match status" value="2"/>
</dbReference>
<dbReference type="Gene3D" id="1.10.1200.10">
    <property type="entry name" value="ACP-like"/>
    <property type="match status" value="2"/>
</dbReference>
<dbReference type="PROSITE" id="PS50075">
    <property type="entry name" value="CARRIER"/>
    <property type="match status" value="2"/>
</dbReference>
<keyword evidence="3" id="KW-0597">Phosphoprotein</keyword>
<dbReference type="FunFam" id="3.30.300.30:FF:000010">
    <property type="entry name" value="Enterobactin synthetase component F"/>
    <property type="match status" value="1"/>
</dbReference>
<dbReference type="CDD" id="cd05930">
    <property type="entry name" value="A_NRPS"/>
    <property type="match status" value="1"/>
</dbReference>
<feature type="domain" description="Carrier" evidence="4">
    <location>
        <begin position="980"/>
        <end position="1057"/>
    </location>
</feature>
<dbReference type="GO" id="GO:0009366">
    <property type="term" value="C:enterobactin synthetase complex"/>
    <property type="evidence" value="ECO:0007669"/>
    <property type="project" value="TreeGrafter"/>
</dbReference>
<evidence type="ECO:0000313" key="6">
    <source>
        <dbReference type="Proteomes" id="UP000033434"/>
    </source>
</evidence>
<dbReference type="SUPFAM" id="SSF56801">
    <property type="entry name" value="Acetyl-CoA synthetase-like"/>
    <property type="match status" value="2"/>
</dbReference>
<dbReference type="PROSITE" id="PS00012">
    <property type="entry name" value="PHOSPHOPANTETHEINE"/>
    <property type="match status" value="1"/>
</dbReference>
<protein>
    <recommendedName>
        <fullName evidence="4">Carrier domain-containing protein</fullName>
    </recommendedName>
</protein>
<dbReference type="SUPFAM" id="SSF47336">
    <property type="entry name" value="ACP-like"/>
    <property type="match status" value="2"/>
</dbReference>
<dbReference type="InterPro" id="IPR006162">
    <property type="entry name" value="Ppantetheine_attach_site"/>
</dbReference>
<organism evidence="5 6">
    <name type="scientific">Pseudoalteromonas luteoviolacea S4054</name>
    <dbReference type="NCBI Taxonomy" id="1129367"/>
    <lineage>
        <taxon>Bacteria</taxon>
        <taxon>Pseudomonadati</taxon>
        <taxon>Pseudomonadota</taxon>
        <taxon>Gammaproteobacteria</taxon>
        <taxon>Alteromonadales</taxon>
        <taxon>Pseudoalteromonadaceae</taxon>
        <taxon>Pseudoalteromonas</taxon>
    </lineage>
</organism>
<evidence type="ECO:0000256" key="2">
    <source>
        <dbReference type="ARBA" id="ARBA00022450"/>
    </source>
</evidence>
<feature type="domain" description="Carrier" evidence="4">
    <location>
        <begin position="2061"/>
        <end position="2138"/>
    </location>
</feature>
<dbReference type="PANTHER" id="PTHR45527:SF1">
    <property type="entry name" value="FATTY ACID SYNTHASE"/>
    <property type="match status" value="1"/>
</dbReference>
<dbReference type="RefSeq" id="WP_052960820.1">
    <property type="nucleotide sequence ID" value="NZ_AUXW01000009.1"/>
</dbReference>
<dbReference type="InterPro" id="IPR023213">
    <property type="entry name" value="CAT-like_dom_sf"/>
</dbReference>